<evidence type="ECO:0000313" key="1">
    <source>
        <dbReference type="EMBL" id="EUA88808.1"/>
    </source>
</evidence>
<dbReference type="GO" id="GO:0006508">
    <property type="term" value="P:proteolysis"/>
    <property type="evidence" value="ECO:0007669"/>
    <property type="project" value="UniProtKB-KW"/>
</dbReference>
<dbReference type="GO" id="GO:0008233">
    <property type="term" value="F:peptidase activity"/>
    <property type="evidence" value="ECO:0007669"/>
    <property type="project" value="UniProtKB-KW"/>
</dbReference>
<keyword evidence="2" id="KW-1185">Reference proteome</keyword>
<sequence length="58" mass="6253">MTQLSALHRLRIHLDVAVVVVVLVLTKSYCASYCALHHAVGEHRDRPGGRGRAGHPGA</sequence>
<protein>
    <submittedName>
        <fullName evidence="1">Caax amino protease family domain protein</fullName>
    </submittedName>
</protein>
<reference evidence="1 2" key="1">
    <citation type="submission" date="2014-01" db="EMBL/GenBank/DDBJ databases">
        <authorList>
            <person name="Dobos K."/>
            <person name="Lenaerts A."/>
            <person name="Ordway D."/>
            <person name="DeGroote M.A."/>
            <person name="Parker T."/>
            <person name="Sizemore C."/>
            <person name="Tallon L.J."/>
            <person name="Sadzewicz L.K."/>
            <person name="Sengamalay N."/>
            <person name="Fraser C.M."/>
            <person name="Hine E."/>
            <person name="Shefchek K.A."/>
            <person name="Das S.P."/>
            <person name="Tettelin H."/>
        </authorList>
    </citation>
    <scope>NUCLEOTIDE SEQUENCE [LARGE SCALE GENOMIC DNA]</scope>
    <source>
        <strain evidence="1 2">Harvey</strain>
    </source>
</reference>
<dbReference type="Proteomes" id="UP000020681">
    <property type="component" value="Unassembled WGS sequence"/>
</dbReference>
<name>A0ABP3ABQ4_MYCUL</name>
<keyword evidence="1" id="KW-0378">Hydrolase</keyword>
<accession>A0ABP3ABQ4</accession>
<keyword evidence="1" id="KW-0645">Protease</keyword>
<dbReference type="EMBL" id="JAOL01000133">
    <property type="protein sequence ID" value="EUA88808.1"/>
    <property type="molecule type" value="Genomic_DNA"/>
</dbReference>
<evidence type="ECO:0000313" key="2">
    <source>
        <dbReference type="Proteomes" id="UP000020681"/>
    </source>
</evidence>
<comment type="caution">
    <text evidence="1">The sequence shown here is derived from an EMBL/GenBank/DDBJ whole genome shotgun (WGS) entry which is preliminary data.</text>
</comment>
<proteinExistence type="predicted"/>
<gene>
    <name evidence="1" type="ORF">I551_4709</name>
</gene>
<organism evidence="1 2">
    <name type="scientific">Mycobacterium ulcerans str. Harvey</name>
    <dbReference type="NCBI Taxonomy" id="1299332"/>
    <lineage>
        <taxon>Bacteria</taxon>
        <taxon>Bacillati</taxon>
        <taxon>Actinomycetota</taxon>
        <taxon>Actinomycetes</taxon>
        <taxon>Mycobacteriales</taxon>
        <taxon>Mycobacteriaceae</taxon>
        <taxon>Mycobacterium</taxon>
        <taxon>Mycobacterium ulcerans group</taxon>
    </lineage>
</organism>